<gene>
    <name evidence="6 7" type="primary">LOC106462309</name>
</gene>
<feature type="chain" id="PRO_5045021992" evidence="3">
    <location>
        <begin position="23"/>
        <end position="319"/>
    </location>
</feature>
<keyword evidence="2" id="KW-0812">Transmembrane</keyword>
<feature type="compositionally biased region" description="Low complexity" evidence="1">
    <location>
        <begin position="108"/>
        <end position="118"/>
    </location>
</feature>
<evidence type="ECO:0000313" key="6">
    <source>
        <dbReference type="RefSeq" id="XP_013777665.1"/>
    </source>
</evidence>
<evidence type="ECO:0000259" key="4">
    <source>
        <dbReference type="PROSITE" id="PS51352"/>
    </source>
</evidence>
<keyword evidence="2" id="KW-1133">Transmembrane helix</keyword>
<evidence type="ECO:0000256" key="1">
    <source>
        <dbReference type="SAM" id="MobiDB-lite"/>
    </source>
</evidence>
<organism evidence="5 7">
    <name type="scientific">Limulus polyphemus</name>
    <name type="common">Atlantic horseshoe crab</name>
    <dbReference type="NCBI Taxonomy" id="6850"/>
    <lineage>
        <taxon>Eukaryota</taxon>
        <taxon>Metazoa</taxon>
        <taxon>Ecdysozoa</taxon>
        <taxon>Arthropoda</taxon>
        <taxon>Chelicerata</taxon>
        <taxon>Merostomata</taxon>
        <taxon>Xiphosura</taxon>
        <taxon>Limulidae</taxon>
        <taxon>Limulus</taxon>
    </lineage>
</organism>
<evidence type="ECO:0000256" key="3">
    <source>
        <dbReference type="SAM" id="SignalP"/>
    </source>
</evidence>
<dbReference type="PROSITE" id="PS51257">
    <property type="entry name" value="PROKAR_LIPOPROTEIN"/>
    <property type="match status" value="1"/>
</dbReference>
<evidence type="ECO:0000256" key="2">
    <source>
        <dbReference type="SAM" id="Phobius"/>
    </source>
</evidence>
<dbReference type="Pfam" id="PF00085">
    <property type="entry name" value="Thioredoxin"/>
    <property type="match status" value="1"/>
</dbReference>
<evidence type="ECO:0000313" key="5">
    <source>
        <dbReference type="Proteomes" id="UP000694941"/>
    </source>
</evidence>
<dbReference type="RefSeq" id="XP_013777665.1">
    <property type="nucleotide sequence ID" value="XM_013922211.2"/>
</dbReference>
<feature type="domain" description="Thioredoxin" evidence="4">
    <location>
        <begin position="129"/>
        <end position="246"/>
    </location>
</feature>
<keyword evidence="3" id="KW-0732">Signal</keyword>
<dbReference type="PANTHER" id="PTHR14684">
    <property type="entry name" value="THIOREDOXIN DOMAIN-CONTAINING PROTEIN 15"/>
    <property type="match status" value="1"/>
</dbReference>
<reference evidence="6 7" key="1">
    <citation type="submission" date="2025-05" db="UniProtKB">
        <authorList>
            <consortium name="RefSeq"/>
        </authorList>
    </citation>
    <scope>IDENTIFICATION</scope>
    <source>
        <tissue evidence="6 7">Muscle</tissue>
    </source>
</reference>
<dbReference type="SUPFAM" id="SSF52833">
    <property type="entry name" value="Thioredoxin-like"/>
    <property type="match status" value="1"/>
</dbReference>
<dbReference type="Proteomes" id="UP000694941">
    <property type="component" value="Unplaced"/>
</dbReference>
<evidence type="ECO:0000313" key="7">
    <source>
        <dbReference type="RefSeq" id="XP_013777666.1"/>
    </source>
</evidence>
<dbReference type="InterPro" id="IPR013766">
    <property type="entry name" value="Thioredoxin_domain"/>
</dbReference>
<proteinExistence type="predicted"/>
<dbReference type="PANTHER" id="PTHR14684:SF2">
    <property type="entry name" value="THIOREDOXIN DOMAIN-CONTAINING PROTEIN 15"/>
    <property type="match status" value="1"/>
</dbReference>
<feature type="region of interest" description="Disordered" evidence="1">
    <location>
        <begin position="94"/>
        <end position="123"/>
    </location>
</feature>
<keyword evidence="2" id="KW-0472">Membrane</keyword>
<sequence length="319" mass="35854">MKSWKAIFLGAVIGTSCLYVYSAEDELTKNELPFNDYDDVEKTRTFQETYVSNTDKTLKLGSVDSRDAISERLPEREQSDIALKETIAVQEENVDEEMVSNEAPGNETQTKNSTSTNDSDSKVTCVKKKLENDEVPQVQLVNSSTLIDILTPAEQNDSECVVVLFYSPWCVFSAKAAPHFNALARIFPYIHFLALDTATYSGLNMRYGLVGVPTVLLFHKGKPIVKFNGSEAQIENFAVFVTKYTGMSPEDGLNITSADMMGPVPTQPAQRTDFVLILAWMFTLGCLCTWFLRSSLWQRIVECVRNTWREAEAQHEHVD</sequence>
<keyword evidence="5" id="KW-1185">Reference proteome</keyword>
<dbReference type="RefSeq" id="XP_013777666.1">
    <property type="nucleotide sequence ID" value="XM_013922212.2"/>
</dbReference>
<dbReference type="GeneID" id="106462309"/>
<dbReference type="Gene3D" id="3.40.30.10">
    <property type="entry name" value="Glutaredoxin"/>
    <property type="match status" value="1"/>
</dbReference>
<dbReference type="PROSITE" id="PS51352">
    <property type="entry name" value="THIOREDOXIN_2"/>
    <property type="match status" value="1"/>
</dbReference>
<feature type="signal peptide" evidence="3">
    <location>
        <begin position="1"/>
        <end position="22"/>
    </location>
</feature>
<name>A0ABM1B9Q0_LIMPO</name>
<dbReference type="InterPro" id="IPR042418">
    <property type="entry name" value="TXNDC15"/>
</dbReference>
<accession>A0ABM1B9Q0</accession>
<feature type="transmembrane region" description="Helical" evidence="2">
    <location>
        <begin position="274"/>
        <end position="292"/>
    </location>
</feature>
<protein>
    <submittedName>
        <fullName evidence="6 7">Thioredoxin domain-containing protein 15-like</fullName>
    </submittedName>
</protein>
<dbReference type="InterPro" id="IPR036249">
    <property type="entry name" value="Thioredoxin-like_sf"/>
</dbReference>